<dbReference type="SUPFAM" id="SSF52151">
    <property type="entry name" value="FabD/lysophospholipase-like"/>
    <property type="match status" value="2"/>
</dbReference>
<keyword evidence="2 6" id="KW-0808">Transferase</keyword>
<keyword evidence="7" id="KW-1185">Reference proteome</keyword>
<evidence type="ECO:0000313" key="6">
    <source>
        <dbReference type="EMBL" id="MDO3676279.1"/>
    </source>
</evidence>
<dbReference type="InterPro" id="IPR004410">
    <property type="entry name" value="Malonyl_CoA-ACP_transAc_FabD"/>
</dbReference>
<accession>A0ABT8V709</accession>
<dbReference type="PANTHER" id="PTHR42681:SF1">
    <property type="entry name" value="MALONYL-COA-ACYL CARRIER PROTEIN TRANSACYLASE, MITOCHONDRIAL"/>
    <property type="match status" value="1"/>
</dbReference>
<gene>
    <name evidence="6" type="primary">fabD</name>
    <name evidence="6" type="ORF">Q3C12_04635</name>
</gene>
<evidence type="ECO:0000256" key="1">
    <source>
        <dbReference type="ARBA" id="ARBA00013258"/>
    </source>
</evidence>
<evidence type="ECO:0000259" key="5">
    <source>
        <dbReference type="SMART" id="SM00827"/>
    </source>
</evidence>
<comment type="catalytic activity">
    <reaction evidence="4">
        <text>holo-[ACP] + malonyl-CoA = malonyl-[ACP] + CoA</text>
        <dbReference type="Rhea" id="RHEA:41792"/>
        <dbReference type="Rhea" id="RHEA-COMP:9623"/>
        <dbReference type="Rhea" id="RHEA-COMP:9685"/>
        <dbReference type="ChEBI" id="CHEBI:57287"/>
        <dbReference type="ChEBI" id="CHEBI:57384"/>
        <dbReference type="ChEBI" id="CHEBI:64479"/>
        <dbReference type="ChEBI" id="CHEBI:78449"/>
        <dbReference type="EC" id="2.3.1.39"/>
    </reaction>
</comment>
<keyword evidence="3 6" id="KW-0012">Acyltransferase</keyword>
<dbReference type="SUPFAM" id="SSF51412">
    <property type="entry name" value="Inosine monophosphate dehydrogenase (IMPDH)"/>
    <property type="match status" value="1"/>
</dbReference>
<dbReference type="NCBIfam" id="TIGR02814">
    <property type="entry name" value="pfaD_fam"/>
    <property type="match status" value="1"/>
</dbReference>
<reference evidence="6" key="1">
    <citation type="submission" date="2023-07" db="EMBL/GenBank/DDBJ databases">
        <authorList>
            <person name="Aktuganov G."/>
            <person name="Boyko T."/>
            <person name="Delegan Y."/>
            <person name="Galimzianova N."/>
            <person name="Gilvanova E."/>
            <person name="Korobov V."/>
            <person name="Kuzmina L."/>
            <person name="Melentiev A."/>
            <person name="Milman P."/>
            <person name="Ryabova A."/>
            <person name="Stupak E."/>
            <person name="Yasakov T."/>
            <person name="Zharikova N."/>
            <person name="Zhurenko E."/>
        </authorList>
    </citation>
    <scope>NUCLEOTIDE SEQUENCE</scope>
    <source>
        <strain evidence="6">IB-739</strain>
    </source>
</reference>
<sequence>MFSGQGSHYYQMGRQLFVGNVRFNSTMSELDKLAIELSGESIVQHLYKNGSPGTSFTRTLISHPAIFMVEFALAQALIAEGVRPDYVLGSSLGEFAAAAVSGILSAEDALRCVIEQAKCFERYCSPGSMLAVLAHHSLYEQIPGIENCTLVSVNYDGHFVISGPHEALSHIGSWLASRSVVSQMLPVSFAFHSGLIDRAERSYVDYLRRFIFQKPRIPYMSCMLGGFASEIEPDHFWQVARKPIRFREAAEKLEALGPHTYADVGPGGTLAGFVRRNFKPDSLSETVILLAPFMKEEEGMRNLCAKFRTIEPVVQGGRRVMKAYVFPGQGSQFKGMGQQLFGQFPELVAVSDEVLGYSIANLCLRDVEGRLNRTEYTQPALYVVNALTYYQTLQETGISPDYTAGHSLGEFNALLAAGVFDFATGLQLVKFRGELMSKAAGGGMAAVLGLAYDKVLQVLRDHRLETIDIANINSPSQIVLSGPKDDIVAAQSVFESAGAVNYVVLNVSGAFHSRYMESAKRQFADYVRRFAFAAPHIPVISNVRARPYTAATIIENMVEQITSPVQWTDSIRYMMGRGVSDIVQIGPGSAVAKLVQAIQRDAAPLVVEEHEQEEVQAPPNGEEHAAGHPQLFTADNLGCAEFKEDYGLRLAYIAGGMHGGISSKEMVVCLAKAGMMGFLGTGGMQIADIEAELLSIQRELADNQPYGLNVVHNQSQPEMEDAIVDLLLRRQVTRVEAKGFLTMTPALVRYRTMGLSRNRDGSIASSHKIIAKCSRPEIAALFMSPAPDPILDKLLRERKITEDQAEWARRVPMADDICAEADSAGYTDGAAAMALLPAMLALRQTMMAKHRYARKIRVGAAGGIGTPEASAAVFVMGADFILTGSINQCTVEAGTSAAVKDLLQQINVQDTAYAPAGEMFELGAKVQVLKKGVYFPARANKLYELYRQHDSIDEIDEKTKSRLQDQYFKKSFEDIYAEVKQTHSAGEIEQAERSPKAKMALLFKWYFSHATKLALQGDADAKVDYQVYCGPALGAFNQWVLGTPMERWQQRHVDVIGETLMKETARLLNRRLFRTG</sequence>
<dbReference type="PANTHER" id="PTHR42681">
    <property type="entry name" value="MALONYL-COA-ACYL CARRIER PROTEIN TRANSACYLASE, MITOCHONDRIAL"/>
    <property type="match status" value="1"/>
</dbReference>
<dbReference type="InterPro" id="IPR050858">
    <property type="entry name" value="Mal-CoA-ACP_Trans/PKS_FabD"/>
</dbReference>
<dbReference type="SUPFAM" id="SSF55048">
    <property type="entry name" value="Probable ACP-binding domain of malonyl-CoA ACP transacylase"/>
    <property type="match status" value="2"/>
</dbReference>
<dbReference type="InterPro" id="IPR049489">
    <property type="entry name" value="FabD-like_helical_ins"/>
</dbReference>
<dbReference type="Pfam" id="PF00698">
    <property type="entry name" value="Acyl_transf_1"/>
    <property type="match status" value="2"/>
</dbReference>
<dbReference type="CDD" id="cd04742">
    <property type="entry name" value="NPD_FabD"/>
    <property type="match status" value="1"/>
</dbReference>
<feature type="domain" description="Malonyl-CoA:ACP transacylase (MAT)" evidence="5">
    <location>
        <begin position="325"/>
        <end position="661"/>
    </location>
</feature>
<dbReference type="NCBIfam" id="TIGR00128">
    <property type="entry name" value="fabD"/>
    <property type="match status" value="1"/>
</dbReference>
<proteinExistence type="predicted"/>
<organism evidence="6 7">
    <name type="scientific">Paenibacillus ehimensis</name>
    <dbReference type="NCBI Taxonomy" id="79264"/>
    <lineage>
        <taxon>Bacteria</taxon>
        <taxon>Bacillati</taxon>
        <taxon>Bacillota</taxon>
        <taxon>Bacilli</taxon>
        <taxon>Bacillales</taxon>
        <taxon>Paenibacillaceae</taxon>
        <taxon>Paenibacillus</taxon>
    </lineage>
</organism>
<dbReference type="SMART" id="SM00827">
    <property type="entry name" value="PKS_AT"/>
    <property type="match status" value="2"/>
</dbReference>
<feature type="domain" description="Malonyl-CoA:ACP transacylase (MAT)" evidence="5">
    <location>
        <begin position="1"/>
        <end position="293"/>
    </location>
</feature>
<dbReference type="InterPro" id="IPR001227">
    <property type="entry name" value="Ac_transferase_dom_sf"/>
</dbReference>
<dbReference type="Gene3D" id="3.30.70.250">
    <property type="entry name" value="Malonyl-CoA ACP transacylase, ACP-binding"/>
    <property type="match status" value="1"/>
</dbReference>
<evidence type="ECO:0000313" key="7">
    <source>
        <dbReference type="Proteomes" id="UP001168883"/>
    </source>
</evidence>
<dbReference type="InterPro" id="IPR016036">
    <property type="entry name" value="Malonyl_transacylase_ACP-bd"/>
</dbReference>
<dbReference type="EMBL" id="JAUMKJ010000004">
    <property type="protein sequence ID" value="MDO3676279.1"/>
    <property type="molecule type" value="Genomic_DNA"/>
</dbReference>
<protein>
    <recommendedName>
        <fullName evidence="1">[acyl-carrier-protein] S-malonyltransferase</fullName>
        <ecNumber evidence="1">2.3.1.39</ecNumber>
    </recommendedName>
</protein>
<evidence type="ECO:0000256" key="4">
    <source>
        <dbReference type="ARBA" id="ARBA00048462"/>
    </source>
</evidence>
<comment type="caution">
    <text evidence="6">The sequence shown here is derived from an EMBL/GenBank/DDBJ whole genome shotgun (WGS) entry which is preliminary data.</text>
</comment>
<dbReference type="Proteomes" id="UP001168883">
    <property type="component" value="Unassembled WGS sequence"/>
</dbReference>
<dbReference type="InterPro" id="IPR014043">
    <property type="entry name" value="Acyl_transferase_dom"/>
</dbReference>
<dbReference type="Pfam" id="PF21607">
    <property type="entry name" value="FabD_helical_ins"/>
    <property type="match status" value="1"/>
</dbReference>
<dbReference type="Gene3D" id="3.20.20.70">
    <property type="entry name" value="Aldolase class I"/>
    <property type="match status" value="1"/>
</dbReference>
<evidence type="ECO:0000256" key="2">
    <source>
        <dbReference type="ARBA" id="ARBA00022679"/>
    </source>
</evidence>
<dbReference type="EC" id="2.3.1.39" evidence="1"/>
<name>A0ABT8V709_9BACL</name>
<dbReference type="InterPro" id="IPR013785">
    <property type="entry name" value="Aldolase_TIM"/>
</dbReference>
<dbReference type="RefSeq" id="WP_302877377.1">
    <property type="nucleotide sequence ID" value="NZ_JAUMKJ010000004.1"/>
</dbReference>
<dbReference type="Gene3D" id="3.40.366.10">
    <property type="entry name" value="Malonyl-Coenzyme A Acyl Carrier Protein, domain 2"/>
    <property type="match status" value="2"/>
</dbReference>
<dbReference type="InterPro" id="IPR016035">
    <property type="entry name" value="Acyl_Trfase/lysoPLipase"/>
</dbReference>
<dbReference type="InterPro" id="IPR014179">
    <property type="entry name" value="PfaD-like_TIM-barrel"/>
</dbReference>
<dbReference type="GO" id="GO:0004314">
    <property type="term" value="F:[acyl-carrier-protein] S-malonyltransferase activity"/>
    <property type="evidence" value="ECO:0007669"/>
    <property type="project" value="UniProtKB-EC"/>
</dbReference>
<evidence type="ECO:0000256" key="3">
    <source>
        <dbReference type="ARBA" id="ARBA00023315"/>
    </source>
</evidence>